<dbReference type="Proteomes" id="UP000799118">
    <property type="component" value="Unassembled WGS sequence"/>
</dbReference>
<feature type="region of interest" description="Disordered" evidence="1">
    <location>
        <begin position="1"/>
        <end position="165"/>
    </location>
</feature>
<keyword evidence="3" id="KW-1185">Reference proteome</keyword>
<dbReference type="EMBL" id="ML769383">
    <property type="protein sequence ID" value="KAE9411628.1"/>
    <property type="molecule type" value="Genomic_DNA"/>
</dbReference>
<feature type="compositionally biased region" description="Low complexity" evidence="1">
    <location>
        <begin position="151"/>
        <end position="161"/>
    </location>
</feature>
<dbReference type="OrthoDB" id="3061363at2759"/>
<gene>
    <name evidence="2" type="ORF">BT96DRAFT_969013</name>
</gene>
<name>A0A6A4ISX2_9AGAR</name>
<feature type="compositionally biased region" description="Pro residues" evidence="1">
    <location>
        <begin position="206"/>
        <end position="217"/>
    </location>
</feature>
<proteinExistence type="predicted"/>
<protein>
    <submittedName>
        <fullName evidence="2">Uncharacterized protein</fullName>
    </submittedName>
</protein>
<feature type="compositionally biased region" description="Polar residues" evidence="1">
    <location>
        <begin position="12"/>
        <end position="26"/>
    </location>
</feature>
<dbReference type="AlphaFoldDB" id="A0A6A4ISX2"/>
<sequence length="467" mass="51664">MSNSHELRKIDSSSSFGGTITRSDVQTGAFEQGVKYRSYPGPDLVFRPREPTTSTSDPSSKSDGPYSMSKSFVVSAPKIPASQLPTKSAWAKGPPQSASPRSQFPAPSTPAPVHATHSRRPSTLGQGIPIKDGVSIPRNNVGATKTPHPHPGQQPDMQPQQMSPPVPMGWGGYYALITDVQYGMPPGMPPDSYMYPPPWGYGMPLAAPPAQMPPPHPQQQQQQHPAETQAKFTAAKKLHLAKEEERIKKEQEEAERKAKEAERKTKKEEEERQRIKAEEEEKQRLAEEERIRERLERAEAFVRVSLISRTNNGTATIRKPPHMHHFDHLHSNSKGSMSPLERCINASCQCEISSAPTIISEIHLLSEFDSRSAPTSTASTSRLLPPTVKDSEKLLISGPLGPDMDVLLFCTQFELDDNIIKHLISQGYKKTKTFRYITIEGLKEMSFKPGEIALLQVAVAEWAGASE</sequence>
<feature type="compositionally biased region" description="Basic and acidic residues" evidence="1">
    <location>
        <begin position="1"/>
        <end position="11"/>
    </location>
</feature>
<evidence type="ECO:0000313" key="3">
    <source>
        <dbReference type="Proteomes" id="UP000799118"/>
    </source>
</evidence>
<reference evidence="2" key="1">
    <citation type="journal article" date="2019" name="Environ. Microbiol.">
        <title>Fungal ecological strategies reflected in gene transcription - a case study of two litter decomposers.</title>
        <authorList>
            <person name="Barbi F."/>
            <person name="Kohler A."/>
            <person name="Barry K."/>
            <person name="Baskaran P."/>
            <person name="Daum C."/>
            <person name="Fauchery L."/>
            <person name="Ihrmark K."/>
            <person name="Kuo A."/>
            <person name="LaButti K."/>
            <person name="Lipzen A."/>
            <person name="Morin E."/>
            <person name="Grigoriev I.V."/>
            <person name="Henrissat B."/>
            <person name="Lindahl B."/>
            <person name="Martin F."/>
        </authorList>
    </citation>
    <scope>NUCLEOTIDE SEQUENCE</scope>
    <source>
        <strain evidence="2">JB14</strain>
    </source>
</reference>
<organism evidence="2 3">
    <name type="scientific">Gymnopus androsaceus JB14</name>
    <dbReference type="NCBI Taxonomy" id="1447944"/>
    <lineage>
        <taxon>Eukaryota</taxon>
        <taxon>Fungi</taxon>
        <taxon>Dikarya</taxon>
        <taxon>Basidiomycota</taxon>
        <taxon>Agaricomycotina</taxon>
        <taxon>Agaricomycetes</taxon>
        <taxon>Agaricomycetidae</taxon>
        <taxon>Agaricales</taxon>
        <taxon>Marasmiineae</taxon>
        <taxon>Omphalotaceae</taxon>
        <taxon>Gymnopus</taxon>
    </lineage>
</organism>
<feature type="region of interest" description="Disordered" evidence="1">
    <location>
        <begin position="246"/>
        <end position="288"/>
    </location>
</feature>
<evidence type="ECO:0000256" key="1">
    <source>
        <dbReference type="SAM" id="MobiDB-lite"/>
    </source>
</evidence>
<evidence type="ECO:0000313" key="2">
    <source>
        <dbReference type="EMBL" id="KAE9411628.1"/>
    </source>
</evidence>
<feature type="region of interest" description="Disordered" evidence="1">
    <location>
        <begin position="206"/>
        <end position="229"/>
    </location>
</feature>
<feature type="compositionally biased region" description="Polar residues" evidence="1">
    <location>
        <begin position="96"/>
        <end position="106"/>
    </location>
</feature>
<accession>A0A6A4ISX2</accession>
<feature type="compositionally biased region" description="Low complexity" evidence="1">
    <location>
        <begin position="51"/>
        <end position="63"/>
    </location>
</feature>